<evidence type="ECO:0000256" key="1">
    <source>
        <dbReference type="ARBA" id="ARBA00022670"/>
    </source>
</evidence>
<dbReference type="PROSITE" id="PS51257">
    <property type="entry name" value="PROKAR_LIPOPROTEIN"/>
    <property type="match status" value="1"/>
</dbReference>
<dbReference type="Proteomes" id="UP000263012">
    <property type="component" value="Chromosome"/>
</dbReference>
<dbReference type="GO" id="GO:0006508">
    <property type="term" value="P:proteolysis"/>
    <property type="evidence" value="ECO:0007669"/>
    <property type="project" value="UniProtKB-KW"/>
</dbReference>
<dbReference type="PROSITE" id="PS51318">
    <property type="entry name" value="TAT"/>
    <property type="match status" value="1"/>
</dbReference>
<evidence type="ECO:0000313" key="6">
    <source>
        <dbReference type="Proteomes" id="UP000263012"/>
    </source>
</evidence>
<keyword evidence="2" id="KW-0378">Hydrolase</keyword>
<keyword evidence="6" id="KW-1185">Reference proteome</keyword>
<dbReference type="InterPro" id="IPR006311">
    <property type="entry name" value="TAT_signal"/>
</dbReference>
<dbReference type="GO" id="GO:0004252">
    <property type="term" value="F:serine-type endopeptidase activity"/>
    <property type="evidence" value="ECO:0007669"/>
    <property type="project" value="InterPro"/>
</dbReference>
<keyword evidence="1 5" id="KW-0645">Protease</keyword>
<dbReference type="EMBL" id="CP025066">
    <property type="protein sequence ID" value="AUX10240.1"/>
    <property type="molecule type" value="Genomic_DNA"/>
</dbReference>
<dbReference type="InterPro" id="IPR001478">
    <property type="entry name" value="PDZ"/>
</dbReference>
<dbReference type="SUPFAM" id="SSF50156">
    <property type="entry name" value="PDZ domain-like"/>
    <property type="match status" value="1"/>
</dbReference>
<dbReference type="GeneID" id="37878979"/>
<feature type="domain" description="PDZ" evidence="4">
    <location>
        <begin position="259"/>
        <end position="362"/>
    </location>
</feature>
<feature type="region of interest" description="Disordered" evidence="3">
    <location>
        <begin position="20"/>
        <end position="47"/>
    </location>
</feature>
<dbReference type="RefSeq" id="WP_119820155.1">
    <property type="nucleotide sequence ID" value="NZ_CP025066.1"/>
</dbReference>
<dbReference type="Pfam" id="PF13180">
    <property type="entry name" value="PDZ_2"/>
    <property type="match status" value="1"/>
</dbReference>
<dbReference type="KEGG" id="hdf:AArcSl_2621"/>
<organism evidence="5 6">
    <name type="scientific">Halalkaliarchaeum desulfuricum</name>
    <dbReference type="NCBI Taxonomy" id="2055893"/>
    <lineage>
        <taxon>Archaea</taxon>
        <taxon>Methanobacteriati</taxon>
        <taxon>Methanobacteriota</taxon>
        <taxon>Stenosarchaea group</taxon>
        <taxon>Halobacteria</taxon>
        <taxon>Halobacteriales</taxon>
        <taxon>Haloferacaceae</taxon>
        <taxon>Halalkaliarchaeum</taxon>
    </lineage>
</organism>
<dbReference type="SUPFAM" id="SSF50494">
    <property type="entry name" value="Trypsin-like serine proteases"/>
    <property type="match status" value="1"/>
</dbReference>
<dbReference type="Gene3D" id="2.40.10.120">
    <property type="match status" value="1"/>
</dbReference>
<dbReference type="Pfam" id="PF13365">
    <property type="entry name" value="Trypsin_2"/>
    <property type="match status" value="1"/>
</dbReference>
<dbReference type="PRINTS" id="PR00834">
    <property type="entry name" value="PROTEASES2C"/>
</dbReference>
<dbReference type="InterPro" id="IPR001940">
    <property type="entry name" value="Peptidase_S1C"/>
</dbReference>
<name>A0A343TMB8_9EURY</name>
<dbReference type="AlphaFoldDB" id="A0A343TMB8"/>
<evidence type="ECO:0000259" key="4">
    <source>
        <dbReference type="Pfam" id="PF13180"/>
    </source>
</evidence>
<accession>A0A343TMB8</accession>
<dbReference type="PANTHER" id="PTHR43343:SF3">
    <property type="entry name" value="PROTEASE DO-LIKE 8, CHLOROPLASTIC"/>
    <property type="match status" value="1"/>
</dbReference>
<reference evidence="6" key="1">
    <citation type="submission" date="2017-11" db="EMBL/GenBank/DDBJ databases">
        <title>Phenotypic and genomic properties of facultatively anaerobic sulfur-reducing natronoarchaea from hypersaline soda lakes.</title>
        <authorList>
            <person name="Sorokin D.Y."/>
            <person name="Kublanov I.V."/>
            <person name="Roman P."/>
            <person name="Sinninghe Damste J.S."/>
            <person name="Golyshin P.N."/>
            <person name="Rojo D."/>
            <person name="Ciordia S."/>
            <person name="Mena M.D.C."/>
            <person name="Ferrer M."/>
            <person name="Messina E."/>
            <person name="Smedile F."/>
            <person name="La Spada G."/>
            <person name="La Cono V."/>
            <person name="Yakimov M.M."/>
        </authorList>
    </citation>
    <scope>NUCLEOTIDE SEQUENCE [LARGE SCALE GENOMIC DNA]</scope>
    <source>
        <strain evidence="6">AArc-Sl</strain>
    </source>
</reference>
<sequence>MKNTRRGFLAAAGAVAIAGCTGPASEVGPEEDPNGTESPAGAGEGNAADLAVEESSSDTYAAVAESVSKSVVRVQIYEDGFEAGQGSGFLHRGHVVTNEHVVYGGETVRLQYSDGSWYEAEIVGTDPYSDLAVLSSGRDLSDADAPPELELVDRTPEIGTEVLAFGAPFGLGGSVTQGIVSGRNRSLPAPNNYQIPDAVQTDAAVNPGNSGGPLVTLEAEVAGVVTATRGENVGFAVSAPLADRIVPSLIEDGEYEHSRLGVQVRPVTPTVAEVNDLEEVRGVYVVEVVSDGPADGVLEGATGSETVGGQSVPTGGDVIVGFADTEIDTNEDLARFLALETSPDETIDVHVIREGERVTESLTLGTRPPAR</sequence>
<dbReference type="InterPro" id="IPR036034">
    <property type="entry name" value="PDZ_sf"/>
</dbReference>
<dbReference type="Gene3D" id="2.30.42.10">
    <property type="match status" value="1"/>
</dbReference>
<evidence type="ECO:0000256" key="3">
    <source>
        <dbReference type="SAM" id="MobiDB-lite"/>
    </source>
</evidence>
<gene>
    <name evidence="5" type="ORF">AArcSl_2621</name>
</gene>
<dbReference type="InterPro" id="IPR051201">
    <property type="entry name" value="Chloro_Bact_Ser_Proteases"/>
</dbReference>
<dbReference type="PANTHER" id="PTHR43343">
    <property type="entry name" value="PEPTIDASE S12"/>
    <property type="match status" value="1"/>
</dbReference>
<proteinExistence type="predicted"/>
<protein>
    <submittedName>
        <fullName evidence="5">Serine protease HtrA</fullName>
    </submittedName>
</protein>
<dbReference type="InterPro" id="IPR009003">
    <property type="entry name" value="Peptidase_S1_PA"/>
</dbReference>
<evidence type="ECO:0000313" key="5">
    <source>
        <dbReference type="EMBL" id="AUX10240.1"/>
    </source>
</evidence>
<evidence type="ECO:0000256" key="2">
    <source>
        <dbReference type="ARBA" id="ARBA00022801"/>
    </source>
</evidence>
<dbReference type="OrthoDB" id="350578at2157"/>